<evidence type="ECO:0000256" key="1">
    <source>
        <dbReference type="ARBA" id="ARBA00023125"/>
    </source>
</evidence>
<keyword evidence="1 3" id="KW-0238">DNA-binding</keyword>
<sequence length="491" mass="54048">MSARAPPAEADRGRQWYQFQHGAGNPVTMSPPSSTSRMTSRPTYVPPPGFSPGTVASMAPLQIDETSQYASTPELSTETDLLSNPSNSASMFPSNDYTMPGGQPSASTAPKVRVLKAPRVRRRTKPAKVDRASNPVIDKPLSELTKHLGHIPLKNMRQWAHRDTEERLREVQKKNGKIARPMNSFMLYRSAYADRTKEWCSQNNHQVVSRVSGQSWPKEPTHIREEYELLALIERDNHQKAHPNYKFAPNKTQTPPRKKRPLQDEASEGEESDLRGPSHSSPALPNKMARTSGLSSSLTSRDSTPLDTHDNLLEGYPAGTWQLSGGRPLVPQVFPSTETGYFMPPNPNMMRAPDEGHPPSGAGLMTGHYGTSTSLVGIPGGVHQDLVRSYPNGHAVSHMEEPQLDPQLLSSDVAPGELRAFNRQNFPYWQGGQDLGSYLPLAGNLSFDHVNYANTPGIDENGDIWAGCEDAASEVGKDLDGWLQQSTYPSQ</sequence>
<evidence type="ECO:0000313" key="7">
    <source>
        <dbReference type="Proteomes" id="UP000509510"/>
    </source>
</evidence>
<dbReference type="AlphaFoldDB" id="A0A7H8QPS5"/>
<reference evidence="7" key="1">
    <citation type="submission" date="2020-06" db="EMBL/GenBank/DDBJ databases">
        <title>A chromosome-scale genome assembly of Talaromyces rugulosus W13939.</title>
        <authorList>
            <person name="Wang B."/>
            <person name="Guo L."/>
            <person name="Ye K."/>
            <person name="Wang L."/>
        </authorList>
    </citation>
    <scope>NUCLEOTIDE SEQUENCE [LARGE SCALE GENOMIC DNA]</scope>
    <source>
        <strain evidence="7">W13939</strain>
    </source>
</reference>
<dbReference type="PANTHER" id="PTHR45789">
    <property type="entry name" value="FI18025P1"/>
    <property type="match status" value="1"/>
</dbReference>
<evidence type="ECO:0000313" key="6">
    <source>
        <dbReference type="EMBL" id="QKX55869.1"/>
    </source>
</evidence>
<evidence type="ECO:0000256" key="3">
    <source>
        <dbReference type="PROSITE-ProRule" id="PRU00267"/>
    </source>
</evidence>
<dbReference type="InterPro" id="IPR009071">
    <property type="entry name" value="HMG_box_dom"/>
</dbReference>
<dbReference type="PANTHER" id="PTHR45789:SF2">
    <property type="entry name" value="FI18025P1"/>
    <property type="match status" value="1"/>
</dbReference>
<dbReference type="GO" id="GO:0005634">
    <property type="term" value="C:nucleus"/>
    <property type="evidence" value="ECO:0007669"/>
    <property type="project" value="UniProtKB-UniRule"/>
</dbReference>
<dbReference type="GeneID" id="55990474"/>
<protein>
    <recommendedName>
        <fullName evidence="5">HMG box domain-containing protein</fullName>
    </recommendedName>
</protein>
<dbReference type="Pfam" id="PF00505">
    <property type="entry name" value="HMG_box"/>
    <property type="match status" value="1"/>
</dbReference>
<evidence type="ECO:0000256" key="4">
    <source>
        <dbReference type="SAM" id="MobiDB-lite"/>
    </source>
</evidence>
<dbReference type="RefSeq" id="XP_035342047.1">
    <property type="nucleotide sequence ID" value="XM_035486154.1"/>
</dbReference>
<dbReference type="SUPFAM" id="SSF47095">
    <property type="entry name" value="HMG-box"/>
    <property type="match status" value="1"/>
</dbReference>
<feature type="region of interest" description="Disordered" evidence="4">
    <location>
        <begin position="1"/>
        <end position="92"/>
    </location>
</feature>
<evidence type="ECO:0000259" key="5">
    <source>
        <dbReference type="PROSITE" id="PS50118"/>
    </source>
</evidence>
<accession>A0A7H8QPS5</accession>
<feature type="compositionally biased region" description="Low complexity" evidence="4">
    <location>
        <begin position="28"/>
        <end position="43"/>
    </location>
</feature>
<keyword evidence="7" id="KW-1185">Reference proteome</keyword>
<dbReference type="KEGG" id="trg:TRUGW13939_02968"/>
<feature type="compositionally biased region" description="Polar residues" evidence="4">
    <location>
        <begin position="64"/>
        <end position="92"/>
    </location>
</feature>
<feature type="domain" description="HMG box" evidence="5">
    <location>
        <begin position="178"/>
        <end position="246"/>
    </location>
</feature>
<dbReference type="InterPro" id="IPR036910">
    <property type="entry name" value="HMG_box_dom_sf"/>
</dbReference>
<dbReference type="GO" id="GO:0000981">
    <property type="term" value="F:DNA-binding transcription factor activity, RNA polymerase II-specific"/>
    <property type="evidence" value="ECO:0007669"/>
    <property type="project" value="TreeGrafter"/>
</dbReference>
<feature type="compositionally biased region" description="Low complexity" evidence="4">
    <location>
        <begin position="290"/>
        <end position="306"/>
    </location>
</feature>
<evidence type="ECO:0000256" key="2">
    <source>
        <dbReference type="ARBA" id="ARBA00023242"/>
    </source>
</evidence>
<dbReference type="Proteomes" id="UP000509510">
    <property type="component" value="Chromosome II"/>
</dbReference>
<name>A0A7H8QPS5_TALRU</name>
<dbReference type="Gene3D" id="1.10.30.10">
    <property type="entry name" value="High mobility group box domain"/>
    <property type="match status" value="1"/>
</dbReference>
<dbReference type="InterPro" id="IPR051356">
    <property type="entry name" value="SOX/SOX-like_TF"/>
</dbReference>
<gene>
    <name evidence="6" type="ORF">TRUGW13939_02968</name>
</gene>
<feature type="region of interest" description="Disordered" evidence="4">
    <location>
        <begin position="239"/>
        <end position="313"/>
    </location>
</feature>
<dbReference type="EMBL" id="CP055899">
    <property type="protein sequence ID" value="QKX55869.1"/>
    <property type="molecule type" value="Genomic_DNA"/>
</dbReference>
<dbReference type="SMART" id="SM00398">
    <property type="entry name" value="HMG"/>
    <property type="match status" value="1"/>
</dbReference>
<dbReference type="PROSITE" id="PS50118">
    <property type="entry name" value="HMG_BOX_2"/>
    <property type="match status" value="1"/>
</dbReference>
<dbReference type="GO" id="GO:0000978">
    <property type="term" value="F:RNA polymerase II cis-regulatory region sequence-specific DNA binding"/>
    <property type="evidence" value="ECO:0007669"/>
    <property type="project" value="TreeGrafter"/>
</dbReference>
<proteinExistence type="predicted"/>
<dbReference type="CDD" id="cd01389">
    <property type="entry name" value="HMG-box_ROX1-like"/>
    <property type="match status" value="1"/>
</dbReference>
<feature type="DNA-binding region" description="HMG box" evidence="3">
    <location>
        <begin position="178"/>
        <end position="246"/>
    </location>
</feature>
<dbReference type="OrthoDB" id="2307332at2759"/>
<keyword evidence="2 3" id="KW-0539">Nucleus</keyword>
<organism evidence="6 7">
    <name type="scientific">Talaromyces rugulosus</name>
    <name type="common">Penicillium rugulosum</name>
    <dbReference type="NCBI Taxonomy" id="121627"/>
    <lineage>
        <taxon>Eukaryota</taxon>
        <taxon>Fungi</taxon>
        <taxon>Dikarya</taxon>
        <taxon>Ascomycota</taxon>
        <taxon>Pezizomycotina</taxon>
        <taxon>Eurotiomycetes</taxon>
        <taxon>Eurotiomycetidae</taxon>
        <taxon>Eurotiales</taxon>
        <taxon>Trichocomaceae</taxon>
        <taxon>Talaromyces</taxon>
        <taxon>Talaromyces sect. Islandici</taxon>
    </lineage>
</organism>